<evidence type="ECO:0000259" key="12">
    <source>
        <dbReference type="Pfam" id="PF01406"/>
    </source>
</evidence>
<dbReference type="FunFam" id="3.40.50.620:FF:000027">
    <property type="entry name" value="Cysteine--tRNA ligase, cytoplasmic"/>
    <property type="match status" value="1"/>
</dbReference>
<dbReference type="GO" id="GO:0046872">
    <property type="term" value="F:metal ion binding"/>
    <property type="evidence" value="ECO:0007669"/>
    <property type="project" value="UniProtKB-KW"/>
</dbReference>
<dbReference type="AlphaFoldDB" id="A0A059F4F3"/>
<feature type="domain" description="tRNA synthetases class I catalytic" evidence="12">
    <location>
        <begin position="32"/>
        <end position="326"/>
    </location>
</feature>
<dbReference type="EMBL" id="KK365136">
    <property type="protein sequence ID" value="KCZ81856.1"/>
    <property type="molecule type" value="Genomic_DNA"/>
</dbReference>
<dbReference type="PANTHER" id="PTHR10890">
    <property type="entry name" value="CYSTEINYL-TRNA SYNTHETASE"/>
    <property type="match status" value="1"/>
</dbReference>
<evidence type="ECO:0000313" key="14">
    <source>
        <dbReference type="Proteomes" id="UP000030655"/>
    </source>
</evidence>
<gene>
    <name evidence="13" type="ORF">H312_00755</name>
</gene>
<reference evidence="14" key="1">
    <citation type="submission" date="2013-02" db="EMBL/GenBank/DDBJ databases">
        <authorList>
            <consortium name="The Broad Institute Genome Sequencing Platform"/>
            <person name="Cuomo C."/>
            <person name="Becnel J."/>
            <person name="Sanscrainte N."/>
            <person name="Walker B."/>
            <person name="Young S.K."/>
            <person name="Zeng Q."/>
            <person name="Gargeya S."/>
            <person name="Fitzgerald M."/>
            <person name="Haas B."/>
            <person name="Abouelleil A."/>
            <person name="Alvarado L."/>
            <person name="Arachchi H.M."/>
            <person name="Berlin A.M."/>
            <person name="Chapman S.B."/>
            <person name="Dewar J."/>
            <person name="Goldberg J."/>
            <person name="Griggs A."/>
            <person name="Gujja S."/>
            <person name="Hansen M."/>
            <person name="Howarth C."/>
            <person name="Imamovic A."/>
            <person name="Larimer J."/>
            <person name="McCowan C."/>
            <person name="Murphy C."/>
            <person name="Neiman D."/>
            <person name="Pearson M."/>
            <person name="Priest M."/>
            <person name="Roberts A."/>
            <person name="Saif S."/>
            <person name="Shea T."/>
            <person name="Sisk P."/>
            <person name="Sykes S."/>
            <person name="Wortman J."/>
            <person name="Nusbaum C."/>
            <person name="Birren B."/>
        </authorList>
    </citation>
    <scope>NUCLEOTIDE SEQUENCE [LARGE SCALE GENOMIC DNA]</scope>
    <source>
        <strain evidence="14">PRA339</strain>
    </source>
</reference>
<dbReference type="OrthoDB" id="438179at2759"/>
<dbReference type="NCBIfam" id="TIGR00435">
    <property type="entry name" value="cysS"/>
    <property type="match status" value="1"/>
</dbReference>
<dbReference type="GO" id="GO:0006423">
    <property type="term" value="P:cysteinyl-tRNA aminoacylation"/>
    <property type="evidence" value="ECO:0007669"/>
    <property type="project" value="InterPro"/>
</dbReference>
<reference evidence="13 14" key="2">
    <citation type="submission" date="2014-03" db="EMBL/GenBank/DDBJ databases">
        <title>The Genome Sequence of Anncaliia algerae insect isolate PRA339.</title>
        <authorList>
            <consortium name="The Broad Institute Genome Sequencing Platform"/>
            <consortium name="The Broad Institute Genome Sequencing Center for Infectious Disease"/>
            <person name="Cuomo C."/>
            <person name="Becnel J."/>
            <person name="Sanscrainte N."/>
            <person name="Walker B."/>
            <person name="Young S.K."/>
            <person name="Zeng Q."/>
            <person name="Gargeya S."/>
            <person name="Fitzgerald M."/>
            <person name="Haas B."/>
            <person name="Abouelleil A."/>
            <person name="Alvarado L."/>
            <person name="Arachchi H.M."/>
            <person name="Berlin A.M."/>
            <person name="Chapman S.B."/>
            <person name="Dewar J."/>
            <person name="Goldberg J."/>
            <person name="Griggs A."/>
            <person name="Gujja S."/>
            <person name="Hansen M."/>
            <person name="Howarth C."/>
            <person name="Imamovic A."/>
            <person name="Larimer J."/>
            <person name="McCowan C."/>
            <person name="Murphy C."/>
            <person name="Neiman D."/>
            <person name="Pearson M."/>
            <person name="Priest M."/>
            <person name="Roberts A."/>
            <person name="Saif S."/>
            <person name="Shea T."/>
            <person name="Sisk P."/>
            <person name="Sykes S."/>
            <person name="Wortman J."/>
            <person name="Nusbaum C."/>
            <person name="Birren B."/>
        </authorList>
    </citation>
    <scope>NUCLEOTIDE SEQUENCE [LARGE SCALE GENOMIC DNA]</scope>
    <source>
        <strain evidence="13 14">PRA339</strain>
    </source>
</reference>
<dbReference type="InterPro" id="IPR015803">
    <property type="entry name" value="Cys-tRNA-ligase"/>
</dbReference>
<keyword evidence="4 13" id="KW-0436">Ligase</keyword>
<keyword evidence="5" id="KW-0479">Metal-binding</keyword>
<evidence type="ECO:0000313" key="13">
    <source>
        <dbReference type="EMBL" id="KCZ81856.1"/>
    </source>
</evidence>
<dbReference type="InterPro" id="IPR024909">
    <property type="entry name" value="Cys-tRNA/MSH_ligase"/>
</dbReference>
<dbReference type="InterPro" id="IPR014729">
    <property type="entry name" value="Rossmann-like_a/b/a_fold"/>
</dbReference>
<dbReference type="SUPFAM" id="SSF52374">
    <property type="entry name" value="Nucleotidylyl transferase"/>
    <property type="match status" value="1"/>
</dbReference>
<dbReference type="PRINTS" id="PR00983">
    <property type="entry name" value="TRNASYNTHCYS"/>
</dbReference>
<sequence>MSEKEWKQPIPDKPVLKFFNSITKRKDEFIAKKDNKIKWYACGPTVYDSAHIGHARTYISFDIIRSVLENYFGYDVNYTMNITDIDDKIIKKANEEGVKDTRIITKKYEHEFFEDLKALNVKYPTFVTRVTDYLEKINLFIEELESKGYAYESNGSVYFDLQKYKTKFKYPIFVPAGAIDESETDTEKKNKTDFVLWKKAKENEPSYPSKWGEGRPGWHIECSVMASDILGELDIHSGGIDLAFPHHENEIIQSQSYLDCKQWVNYFLHTGHLHIQGCKMSKSLKNFITIKDMLKDYTPREIRMLFLIHNWNTDMEYSVDAMEYSKKVEQKIINFISTIESRIKNYSDILEHSFSRLVITDNNEAMKVLEDTQSQIHVSLCNNIDTQKSINALLELINFVNKRSDIAKNELILISEYVKKLLKVFGIVFSEEKLKGSDTKLSELLCNFRNEVRLIAKKNKNLDLLKLCDEVRNNLKEMNFIIEDDGTKSIIREKL</sequence>
<dbReference type="GO" id="GO:0005524">
    <property type="term" value="F:ATP binding"/>
    <property type="evidence" value="ECO:0007669"/>
    <property type="project" value="UniProtKB-KW"/>
</dbReference>
<dbReference type="InterPro" id="IPR032678">
    <property type="entry name" value="tRNA-synt_1_cat_dom"/>
</dbReference>
<dbReference type="PANTHER" id="PTHR10890:SF27">
    <property type="entry name" value="CYSTEINE--TRNA LIGASE, MITOCHONDRIAL-RELATED"/>
    <property type="match status" value="1"/>
</dbReference>
<dbReference type="SUPFAM" id="SSF47323">
    <property type="entry name" value="Anticodon-binding domain of a subclass of class I aminoacyl-tRNA synthetases"/>
    <property type="match status" value="1"/>
</dbReference>
<evidence type="ECO:0000256" key="1">
    <source>
        <dbReference type="ARBA" id="ARBA00001947"/>
    </source>
</evidence>
<dbReference type="CDD" id="cd00672">
    <property type="entry name" value="CysRS_core"/>
    <property type="match status" value="1"/>
</dbReference>
<name>A0A059F4F3_9MICR</name>
<evidence type="ECO:0000256" key="7">
    <source>
        <dbReference type="ARBA" id="ARBA00022833"/>
    </source>
</evidence>
<keyword evidence="9" id="KW-0648">Protein biosynthesis</keyword>
<keyword evidence="6" id="KW-0547">Nucleotide-binding</keyword>
<evidence type="ECO:0000256" key="5">
    <source>
        <dbReference type="ARBA" id="ARBA00022723"/>
    </source>
</evidence>
<dbReference type="EC" id="6.1.1.16" evidence="3"/>
<dbReference type="STRING" id="1288291.A0A059F4F3"/>
<dbReference type="HOGENOM" id="CLU_013528_0_3_1"/>
<dbReference type="InterPro" id="IPR009080">
    <property type="entry name" value="tRNAsynth_Ia_anticodon-bd"/>
</dbReference>
<comment type="similarity">
    <text evidence="2">Belongs to the class-I aminoacyl-tRNA synthetase family.</text>
</comment>
<keyword evidence="7" id="KW-0862">Zinc</keyword>
<evidence type="ECO:0000256" key="8">
    <source>
        <dbReference type="ARBA" id="ARBA00022840"/>
    </source>
</evidence>
<keyword evidence="10" id="KW-0030">Aminoacyl-tRNA synthetase</keyword>
<protein>
    <recommendedName>
        <fullName evidence="3">cysteine--tRNA ligase</fullName>
        <ecNumber evidence="3">6.1.1.16</ecNumber>
    </recommendedName>
    <alternativeName>
        <fullName evidence="11">Cysteinyl-tRNA synthetase</fullName>
    </alternativeName>
</protein>
<organism evidence="13 14">
    <name type="scientific">Anncaliia algerae PRA339</name>
    <dbReference type="NCBI Taxonomy" id="1288291"/>
    <lineage>
        <taxon>Eukaryota</taxon>
        <taxon>Fungi</taxon>
        <taxon>Fungi incertae sedis</taxon>
        <taxon>Microsporidia</taxon>
        <taxon>Tubulinosematoidea</taxon>
        <taxon>Tubulinosematidae</taxon>
        <taxon>Anncaliia</taxon>
    </lineage>
</organism>
<dbReference type="Gene3D" id="1.20.120.1910">
    <property type="entry name" value="Cysteine-tRNA ligase, C-terminal anti-codon recognition domain"/>
    <property type="match status" value="1"/>
</dbReference>
<dbReference type="Proteomes" id="UP000030655">
    <property type="component" value="Unassembled WGS sequence"/>
</dbReference>
<dbReference type="Gene3D" id="3.40.50.620">
    <property type="entry name" value="HUPs"/>
    <property type="match status" value="1"/>
</dbReference>
<dbReference type="HAMAP" id="MF_00041">
    <property type="entry name" value="Cys_tRNA_synth"/>
    <property type="match status" value="1"/>
</dbReference>
<evidence type="ECO:0000256" key="10">
    <source>
        <dbReference type="ARBA" id="ARBA00023146"/>
    </source>
</evidence>
<dbReference type="Pfam" id="PF01406">
    <property type="entry name" value="tRNA-synt_1e"/>
    <property type="match status" value="1"/>
</dbReference>
<evidence type="ECO:0000256" key="4">
    <source>
        <dbReference type="ARBA" id="ARBA00022598"/>
    </source>
</evidence>
<evidence type="ECO:0000256" key="3">
    <source>
        <dbReference type="ARBA" id="ARBA00012832"/>
    </source>
</evidence>
<proteinExistence type="inferred from homology"/>
<dbReference type="GO" id="GO:0005737">
    <property type="term" value="C:cytoplasm"/>
    <property type="evidence" value="ECO:0007669"/>
    <property type="project" value="TreeGrafter"/>
</dbReference>
<evidence type="ECO:0000256" key="9">
    <source>
        <dbReference type="ARBA" id="ARBA00022917"/>
    </source>
</evidence>
<comment type="cofactor">
    <cofactor evidence="1">
        <name>Zn(2+)</name>
        <dbReference type="ChEBI" id="CHEBI:29105"/>
    </cofactor>
</comment>
<keyword evidence="14" id="KW-1185">Reference proteome</keyword>
<keyword evidence="8" id="KW-0067">ATP-binding</keyword>
<evidence type="ECO:0000256" key="2">
    <source>
        <dbReference type="ARBA" id="ARBA00005594"/>
    </source>
</evidence>
<evidence type="ECO:0000256" key="11">
    <source>
        <dbReference type="ARBA" id="ARBA00031499"/>
    </source>
</evidence>
<dbReference type="VEuPathDB" id="MicrosporidiaDB:H312_00755"/>
<dbReference type="GO" id="GO:0004817">
    <property type="term" value="F:cysteine-tRNA ligase activity"/>
    <property type="evidence" value="ECO:0007669"/>
    <property type="project" value="UniProtKB-EC"/>
</dbReference>
<evidence type="ECO:0000256" key="6">
    <source>
        <dbReference type="ARBA" id="ARBA00022741"/>
    </source>
</evidence>
<accession>A0A059F4F3</accession>